<dbReference type="InterPro" id="IPR001763">
    <property type="entry name" value="Rhodanese-like_dom"/>
</dbReference>
<protein>
    <recommendedName>
        <fullName evidence="1">Rhodanese domain-containing protein</fullName>
    </recommendedName>
</protein>
<organism evidence="2 3">
    <name type="scientific">Candidatus Nitrobium versatile</name>
    <dbReference type="NCBI Taxonomy" id="2884831"/>
    <lineage>
        <taxon>Bacteria</taxon>
        <taxon>Pseudomonadati</taxon>
        <taxon>Nitrospirota</taxon>
        <taxon>Nitrospiria</taxon>
        <taxon>Nitrospirales</taxon>
        <taxon>Nitrospiraceae</taxon>
        <taxon>Candidatus Nitrobium</taxon>
    </lineage>
</organism>
<name>A0A953JC87_9BACT</name>
<dbReference type="InterPro" id="IPR036873">
    <property type="entry name" value="Rhodanese-like_dom_sf"/>
</dbReference>
<gene>
    <name evidence="2" type="ORF">K8I29_14170</name>
</gene>
<reference evidence="2" key="1">
    <citation type="journal article" date="2021" name="bioRxiv">
        <title>Unraveling nitrogen, sulfur and carbon metabolic pathways and microbial community transcriptional responses to substrate deprivation and toxicity stresses in a bioreactor mimicking anoxic brackish coastal sediment conditions.</title>
        <authorList>
            <person name="Martins P.D."/>
            <person name="Echeveste M.J."/>
            <person name="Arshad A."/>
            <person name="Kurth J."/>
            <person name="Ouboter H."/>
            <person name="Jetten M.S.M."/>
            <person name="Welte C.U."/>
        </authorList>
    </citation>
    <scope>NUCLEOTIDE SEQUENCE</scope>
    <source>
        <strain evidence="2">MAG_39</strain>
    </source>
</reference>
<dbReference type="Proteomes" id="UP000705867">
    <property type="component" value="Unassembled WGS sequence"/>
</dbReference>
<comment type="caution">
    <text evidence="2">The sequence shown here is derived from an EMBL/GenBank/DDBJ whole genome shotgun (WGS) entry which is preliminary data.</text>
</comment>
<sequence length="69" mass="7807">MEIPRMEVSDLKAKMDAGEPIILLDVRQPAAYASSPRKIRGAVYVDPNDEKAILNYVKNLDRNTEIVTY</sequence>
<feature type="domain" description="Rhodanese" evidence="1">
    <location>
        <begin position="17"/>
        <end position="69"/>
    </location>
</feature>
<dbReference type="Gene3D" id="3.40.250.10">
    <property type="entry name" value="Rhodanese-like domain"/>
    <property type="match status" value="1"/>
</dbReference>
<reference evidence="2" key="2">
    <citation type="submission" date="2021-08" db="EMBL/GenBank/DDBJ databases">
        <authorList>
            <person name="Dalcin Martins P."/>
        </authorList>
    </citation>
    <scope>NUCLEOTIDE SEQUENCE</scope>
    <source>
        <strain evidence="2">MAG_39</strain>
    </source>
</reference>
<dbReference type="AlphaFoldDB" id="A0A953JC87"/>
<dbReference type="SUPFAM" id="SSF52821">
    <property type="entry name" value="Rhodanese/Cell cycle control phosphatase"/>
    <property type="match status" value="1"/>
</dbReference>
<proteinExistence type="predicted"/>
<dbReference type="EMBL" id="JAIOIV010000110">
    <property type="protein sequence ID" value="MBZ0157342.1"/>
    <property type="molecule type" value="Genomic_DNA"/>
</dbReference>
<evidence type="ECO:0000259" key="1">
    <source>
        <dbReference type="PROSITE" id="PS50206"/>
    </source>
</evidence>
<evidence type="ECO:0000313" key="3">
    <source>
        <dbReference type="Proteomes" id="UP000705867"/>
    </source>
</evidence>
<accession>A0A953JC87</accession>
<dbReference type="Pfam" id="PF00581">
    <property type="entry name" value="Rhodanese"/>
    <property type="match status" value="1"/>
</dbReference>
<dbReference type="PROSITE" id="PS50206">
    <property type="entry name" value="RHODANESE_3"/>
    <property type="match status" value="1"/>
</dbReference>
<evidence type="ECO:0000313" key="2">
    <source>
        <dbReference type="EMBL" id="MBZ0157342.1"/>
    </source>
</evidence>